<organism evidence="2 3">
    <name type="scientific">Kalanchoe fedtschenkoi</name>
    <name type="common">Lavender scallops</name>
    <name type="synonym">South American air plant</name>
    <dbReference type="NCBI Taxonomy" id="63787"/>
    <lineage>
        <taxon>Eukaryota</taxon>
        <taxon>Viridiplantae</taxon>
        <taxon>Streptophyta</taxon>
        <taxon>Embryophyta</taxon>
        <taxon>Tracheophyta</taxon>
        <taxon>Spermatophyta</taxon>
        <taxon>Magnoliopsida</taxon>
        <taxon>eudicotyledons</taxon>
        <taxon>Gunneridae</taxon>
        <taxon>Pentapetalae</taxon>
        <taxon>Saxifragales</taxon>
        <taxon>Crassulaceae</taxon>
        <taxon>Kalanchoe</taxon>
    </lineage>
</organism>
<reference evidence="2" key="1">
    <citation type="submission" date="2021-01" db="UniProtKB">
        <authorList>
            <consortium name="EnsemblPlants"/>
        </authorList>
    </citation>
    <scope>IDENTIFICATION</scope>
</reference>
<dbReference type="EnsemblPlants" id="Kaladp0024s0959.1.v1.1">
    <property type="protein sequence ID" value="Kaladp0024s0959.1.v1.1"/>
    <property type="gene ID" value="Kaladp0024s0959.v1.1"/>
</dbReference>
<feature type="compositionally biased region" description="Basic and acidic residues" evidence="1">
    <location>
        <begin position="304"/>
        <end position="313"/>
    </location>
</feature>
<feature type="region of interest" description="Disordered" evidence="1">
    <location>
        <begin position="338"/>
        <end position="365"/>
    </location>
</feature>
<proteinExistence type="predicted"/>
<feature type="region of interest" description="Disordered" evidence="1">
    <location>
        <begin position="1"/>
        <end position="30"/>
    </location>
</feature>
<dbReference type="GO" id="GO:0010099">
    <property type="term" value="P:regulation of photomorphogenesis"/>
    <property type="evidence" value="ECO:0007669"/>
    <property type="project" value="InterPro"/>
</dbReference>
<evidence type="ECO:0008006" key="4">
    <source>
        <dbReference type="Google" id="ProtNLM"/>
    </source>
</evidence>
<dbReference type="AlphaFoldDB" id="A0A7N0T874"/>
<keyword evidence="3" id="KW-1185">Reference proteome</keyword>
<dbReference type="InterPro" id="IPR037476">
    <property type="entry name" value="PCH1"/>
</dbReference>
<evidence type="ECO:0000256" key="1">
    <source>
        <dbReference type="SAM" id="MobiDB-lite"/>
    </source>
</evidence>
<dbReference type="Proteomes" id="UP000594263">
    <property type="component" value="Unplaced"/>
</dbReference>
<accession>A0A7N0T874</accession>
<name>A0A7N0T874_KALFE</name>
<feature type="region of interest" description="Disordered" evidence="1">
    <location>
        <begin position="297"/>
        <end position="316"/>
    </location>
</feature>
<dbReference type="PANTHER" id="PTHR36062">
    <property type="entry name" value="OS01G0687300 PROTEIN"/>
    <property type="match status" value="1"/>
</dbReference>
<evidence type="ECO:0000313" key="3">
    <source>
        <dbReference type="Proteomes" id="UP000594263"/>
    </source>
</evidence>
<feature type="region of interest" description="Disordered" evidence="1">
    <location>
        <begin position="468"/>
        <end position="511"/>
    </location>
</feature>
<evidence type="ECO:0000313" key="2">
    <source>
        <dbReference type="EnsemblPlants" id="Kaladp0024s0959.1.v1.1"/>
    </source>
</evidence>
<protein>
    <recommendedName>
        <fullName evidence="4">F-box protein</fullName>
    </recommendedName>
</protein>
<dbReference type="PANTHER" id="PTHR36062:SF1">
    <property type="entry name" value="OS01G0687300 PROTEIN"/>
    <property type="match status" value="1"/>
</dbReference>
<feature type="compositionally biased region" description="Polar residues" evidence="1">
    <location>
        <begin position="468"/>
        <end position="478"/>
    </location>
</feature>
<dbReference type="Gramene" id="Kaladp0024s0959.1.v1.1">
    <property type="protein sequence ID" value="Kaladp0024s0959.1.v1.1"/>
    <property type="gene ID" value="Kaladp0024s0959.v1.1"/>
</dbReference>
<sequence length="595" mass="64477">MSDQATQPHPTRGEMSGQSTSFRQSPWMGHWMQAKYKRPRDGSPSFQVEDGSEMNQLSLPINYVSGSKSLNAVGEAGDRGSAEVMNKPMMPDGSDLKKERKESLSFPIFSVDRPGSASCKQVAETQIGQGSKYNAVSVATVKPRRIQEMENTPNLELELRSRDSVDGGYVMQSARMNLPGIHSGFPYGVLYRREKAIPFASTSRGHPAHRPSYHDFNVETMRISDTLDPGEEIHLGLPMYARATRHFLITEKTTIGVSGEGKIFGASMLSTNFNGNFGGMLSLSQARPELKLQLLDGSTDSEQEDRCSEENQKTKGCQSIGRLDSVAGLTNETSAETRTMEVDNSMENDLPPYGGQSNASYRGKSPVVELPDMNEEALEPDGSADEGEPTASRTQSLDMGCLLSHADCPSSSKSAPRQAIIDPGLEPSSRWVKRLKLNGTKPAALGTKSSTSEEAPFEKLRKFSSNLLNRGVGSTSSEPAAGTHPRVPSPSEGGRAGKCGKASSTESLNGGRDALLSHSWIRRWRHGQTASLKKQPAPAEPSQTPKAGFDQFQKKAFPSIAAMALMGKAMNGFRPCQFTKKGSFIVWNTNGLASD</sequence>